<name>A0A8H5FRG0_9AGAR</name>
<feature type="transmembrane region" description="Helical" evidence="1">
    <location>
        <begin position="87"/>
        <end position="105"/>
    </location>
</feature>
<dbReference type="AlphaFoldDB" id="A0A8H5FRG0"/>
<dbReference type="PANTHER" id="PTHR32100">
    <property type="entry name" value="OMEGA-6 FATTY ACID DESATURASE, CHLOROPLASTIC"/>
    <property type="match status" value="1"/>
</dbReference>
<dbReference type="InterPro" id="IPR005804">
    <property type="entry name" value="FA_desaturase_dom"/>
</dbReference>
<proteinExistence type="predicted"/>
<evidence type="ECO:0000313" key="4">
    <source>
        <dbReference type="EMBL" id="KAF5349144.1"/>
    </source>
</evidence>
<keyword evidence="1" id="KW-0812">Transmembrane</keyword>
<accession>A0A8H5FRG0</accession>
<organism evidence="3 5">
    <name type="scientific">Leucocoprinus leucothites</name>
    <dbReference type="NCBI Taxonomy" id="201217"/>
    <lineage>
        <taxon>Eukaryota</taxon>
        <taxon>Fungi</taxon>
        <taxon>Dikarya</taxon>
        <taxon>Basidiomycota</taxon>
        <taxon>Agaricomycotina</taxon>
        <taxon>Agaricomycetes</taxon>
        <taxon>Agaricomycetidae</taxon>
        <taxon>Agaricales</taxon>
        <taxon>Agaricineae</taxon>
        <taxon>Agaricaceae</taxon>
        <taxon>Leucocoprinus</taxon>
    </lineage>
</organism>
<dbReference type="EMBL" id="JAACJO010000017">
    <property type="protein sequence ID" value="KAF5349144.1"/>
    <property type="molecule type" value="Genomic_DNA"/>
</dbReference>
<dbReference type="Proteomes" id="UP000559027">
    <property type="component" value="Unassembled WGS sequence"/>
</dbReference>
<keyword evidence="1" id="KW-1133">Transmembrane helix</keyword>
<dbReference type="OrthoDB" id="1461976at2759"/>
<protein>
    <recommendedName>
        <fullName evidence="2">Fatty acid desaturase domain-containing protein</fullName>
    </recommendedName>
</protein>
<dbReference type="InterPro" id="IPR012171">
    <property type="entry name" value="Fatty_acid_desaturase"/>
</dbReference>
<keyword evidence="1" id="KW-0472">Membrane</keyword>
<dbReference type="GO" id="GO:0016491">
    <property type="term" value="F:oxidoreductase activity"/>
    <property type="evidence" value="ECO:0007669"/>
    <property type="project" value="InterPro"/>
</dbReference>
<evidence type="ECO:0000313" key="3">
    <source>
        <dbReference type="EMBL" id="KAF5346376.1"/>
    </source>
</evidence>
<comment type="caution">
    <text evidence="3">The sequence shown here is derived from an EMBL/GenBank/DDBJ whole genome shotgun (WGS) entry which is preliminary data.</text>
</comment>
<feature type="transmembrane region" description="Helical" evidence="1">
    <location>
        <begin position="258"/>
        <end position="277"/>
    </location>
</feature>
<evidence type="ECO:0000259" key="2">
    <source>
        <dbReference type="Pfam" id="PF00487"/>
    </source>
</evidence>
<dbReference type="CDD" id="cd03507">
    <property type="entry name" value="Delta12-FADS-like"/>
    <property type="match status" value="1"/>
</dbReference>
<dbReference type="GO" id="GO:0006629">
    <property type="term" value="P:lipid metabolic process"/>
    <property type="evidence" value="ECO:0007669"/>
    <property type="project" value="InterPro"/>
</dbReference>
<feature type="domain" description="Fatty acid desaturase" evidence="2">
    <location>
        <begin position="89"/>
        <end position="373"/>
    </location>
</feature>
<feature type="transmembrane region" description="Helical" evidence="1">
    <location>
        <begin position="125"/>
        <end position="141"/>
    </location>
</feature>
<evidence type="ECO:0000313" key="5">
    <source>
        <dbReference type="Proteomes" id="UP000559027"/>
    </source>
</evidence>
<sequence>MYFVDSPEYNLRLRTPFRPPKTTLKEIHDAVPKHLLRPNPTRATLYVVRDITLASFLFKAASSIAYWESIDYYGLVTSSRVKLTLRVSLWMSYWILQGLVFAGIFCLGHDAGHGSLYKHKPLNNLVGFLLHTFLLIPYFSWRATHHAHHKATASMERDENYVPYTRSKYNLPDEQTVKKFDYSEAFEETPLATVYRLFIQQFFGWWIYLSINLMGGVSHPPGTNHFNPNSTLFKPHHRKPSSPISKSALTSSPPGNSIIISDISLALMLCILYQVGWDFVSKFYLIPYFFLNHWIVMFTFLHHSDPTIPHYRKNAWTFLRGAAATVDRPLLGWAGRFFFHNISHDHVAHHFFLSAPFFNGPQITKVLKLVLSEDYNYDPTPSFYALWRSFTKCIFVEEDGDIIFYKDKNGKAARQLAEDAFVDKLED</sequence>
<feature type="transmembrane region" description="Helical" evidence="1">
    <location>
        <begin position="283"/>
        <end position="303"/>
    </location>
</feature>
<dbReference type="Pfam" id="PF00487">
    <property type="entry name" value="FA_desaturase"/>
    <property type="match status" value="1"/>
</dbReference>
<dbReference type="EMBL" id="JAACJO010000032">
    <property type="protein sequence ID" value="KAF5346376.1"/>
    <property type="molecule type" value="Genomic_DNA"/>
</dbReference>
<reference evidence="3 5" key="1">
    <citation type="journal article" date="2020" name="ISME J.">
        <title>Uncovering the hidden diversity of litter-decomposition mechanisms in mushroom-forming fungi.</title>
        <authorList>
            <person name="Floudas D."/>
            <person name="Bentzer J."/>
            <person name="Ahren D."/>
            <person name="Johansson T."/>
            <person name="Persson P."/>
            <person name="Tunlid A."/>
        </authorList>
    </citation>
    <scope>NUCLEOTIDE SEQUENCE [LARGE SCALE GENOMIC DNA]</scope>
    <source>
        <strain evidence="3 5">CBS 146.42</strain>
    </source>
</reference>
<evidence type="ECO:0000256" key="1">
    <source>
        <dbReference type="SAM" id="Phobius"/>
    </source>
</evidence>
<keyword evidence="5" id="KW-1185">Reference proteome</keyword>
<gene>
    <name evidence="4" type="ORF">D9756_009314</name>
    <name evidence="3" type="ORF">D9756_011394</name>
</gene>